<dbReference type="STRING" id="933084.A0A067QF89"/>
<gene>
    <name evidence="3" type="ORF">JAAARDRAFT_124279</name>
</gene>
<feature type="domain" description="BTB" evidence="2">
    <location>
        <begin position="36"/>
        <end position="103"/>
    </location>
</feature>
<dbReference type="Gene3D" id="3.30.710.10">
    <property type="entry name" value="Potassium Channel Kv1.1, Chain A"/>
    <property type="match status" value="1"/>
</dbReference>
<protein>
    <recommendedName>
        <fullName evidence="2">BTB domain-containing protein</fullName>
    </recommendedName>
</protein>
<proteinExistence type="predicted"/>
<feature type="region of interest" description="Disordered" evidence="1">
    <location>
        <begin position="1"/>
        <end position="28"/>
    </location>
</feature>
<dbReference type="AlphaFoldDB" id="A0A067QF89"/>
<evidence type="ECO:0000313" key="4">
    <source>
        <dbReference type="Proteomes" id="UP000027265"/>
    </source>
</evidence>
<evidence type="ECO:0000259" key="2">
    <source>
        <dbReference type="PROSITE" id="PS50097"/>
    </source>
</evidence>
<dbReference type="InterPro" id="IPR000210">
    <property type="entry name" value="BTB/POZ_dom"/>
</dbReference>
<keyword evidence="4" id="KW-1185">Reference proteome</keyword>
<dbReference type="InterPro" id="IPR011333">
    <property type="entry name" value="SKP1/BTB/POZ_sf"/>
</dbReference>
<evidence type="ECO:0000256" key="1">
    <source>
        <dbReference type="SAM" id="MobiDB-lite"/>
    </source>
</evidence>
<dbReference type="SUPFAM" id="SSF54695">
    <property type="entry name" value="POZ domain"/>
    <property type="match status" value="1"/>
</dbReference>
<evidence type="ECO:0000313" key="3">
    <source>
        <dbReference type="EMBL" id="KDQ61276.1"/>
    </source>
</evidence>
<dbReference type="OrthoDB" id="3249359at2759"/>
<accession>A0A067QF89</accession>
<dbReference type="InParanoid" id="A0A067QF89"/>
<dbReference type="PROSITE" id="PS50097">
    <property type="entry name" value="BTB"/>
    <property type="match status" value="1"/>
</dbReference>
<reference evidence="4" key="1">
    <citation type="journal article" date="2014" name="Proc. Natl. Acad. Sci. U.S.A.">
        <title>Extensive sampling of basidiomycete genomes demonstrates inadequacy of the white-rot/brown-rot paradigm for wood decay fungi.</title>
        <authorList>
            <person name="Riley R."/>
            <person name="Salamov A.A."/>
            <person name="Brown D.W."/>
            <person name="Nagy L.G."/>
            <person name="Floudas D."/>
            <person name="Held B.W."/>
            <person name="Levasseur A."/>
            <person name="Lombard V."/>
            <person name="Morin E."/>
            <person name="Otillar R."/>
            <person name="Lindquist E.A."/>
            <person name="Sun H."/>
            <person name="LaButti K.M."/>
            <person name="Schmutz J."/>
            <person name="Jabbour D."/>
            <person name="Luo H."/>
            <person name="Baker S.E."/>
            <person name="Pisabarro A.G."/>
            <person name="Walton J.D."/>
            <person name="Blanchette R.A."/>
            <person name="Henrissat B."/>
            <person name="Martin F."/>
            <person name="Cullen D."/>
            <person name="Hibbett D.S."/>
            <person name="Grigoriev I.V."/>
        </authorList>
    </citation>
    <scope>NUCLEOTIDE SEQUENCE [LARGE SCALE GENOMIC DNA]</scope>
    <source>
        <strain evidence="4">MUCL 33604</strain>
    </source>
</reference>
<dbReference type="Proteomes" id="UP000027265">
    <property type="component" value="Unassembled WGS sequence"/>
</dbReference>
<feature type="compositionally biased region" description="Basic and acidic residues" evidence="1">
    <location>
        <begin position="13"/>
        <end position="24"/>
    </location>
</feature>
<feature type="region of interest" description="Disordered" evidence="1">
    <location>
        <begin position="190"/>
        <end position="213"/>
    </location>
</feature>
<name>A0A067QF89_9AGAM</name>
<feature type="compositionally biased region" description="Polar residues" evidence="1">
    <location>
        <begin position="1"/>
        <end position="12"/>
    </location>
</feature>
<sequence>MANDAVVSSQPKLDQETQSHDPKSLQRNPKFWLDGGSVILRIGNDAFKVHRTLLYRHSLALPSWPVDPGTELSEGCGVVSIPPHHDISAADVEALLEYLYHDKPLSADSPFPHVASVFRTTSKRQLDLPSVHAIARERLESMFPSGPQPFSHPDNLEDALELALEYQISSIQKGLFYSLVTTATLHEEEEETSAFAHLQDPTTQSEVPDPTNHLDQKLSPAVRQRASQLMHSIMGHFTPILFTVATAEHMECTDIFADAWMPLVIQPALESDGVYKPLETLQNIINVDWEAQGLCQSCTRLKREEWRAEQEDIWNRVDEWLELKPTEAPDKS</sequence>
<dbReference type="EMBL" id="KL197713">
    <property type="protein sequence ID" value="KDQ61276.1"/>
    <property type="molecule type" value="Genomic_DNA"/>
</dbReference>
<dbReference type="CDD" id="cd18186">
    <property type="entry name" value="BTB_POZ_ZBTB_KLHL-like"/>
    <property type="match status" value="1"/>
</dbReference>
<organism evidence="3 4">
    <name type="scientific">Jaapia argillacea MUCL 33604</name>
    <dbReference type="NCBI Taxonomy" id="933084"/>
    <lineage>
        <taxon>Eukaryota</taxon>
        <taxon>Fungi</taxon>
        <taxon>Dikarya</taxon>
        <taxon>Basidiomycota</taxon>
        <taxon>Agaricomycotina</taxon>
        <taxon>Agaricomycetes</taxon>
        <taxon>Agaricomycetidae</taxon>
        <taxon>Jaapiales</taxon>
        <taxon>Jaapiaceae</taxon>
        <taxon>Jaapia</taxon>
    </lineage>
</organism>
<dbReference type="HOGENOM" id="CLU_048296_2_0_1"/>